<comment type="caution">
    <text evidence="1">The sequence shown here is derived from an EMBL/GenBank/DDBJ whole genome shotgun (WGS) entry which is preliminary data.</text>
</comment>
<organism evidence="1">
    <name type="scientific">Solanum chilense</name>
    <name type="common">Tomato</name>
    <name type="synonym">Lycopersicon chilense</name>
    <dbReference type="NCBI Taxonomy" id="4083"/>
    <lineage>
        <taxon>Eukaryota</taxon>
        <taxon>Viridiplantae</taxon>
        <taxon>Streptophyta</taxon>
        <taxon>Embryophyta</taxon>
        <taxon>Tracheophyta</taxon>
        <taxon>Spermatophyta</taxon>
        <taxon>Magnoliopsida</taxon>
        <taxon>eudicotyledons</taxon>
        <taxon>Gunneridae</taxon>
        <taxon>Pentapetalae</taxon>
        <taxon>asterids</taxon>
        <taxon>lamiids</taxon>
        <taxon>Solanales</taxon>
        <taxon>Solanaceae</taxon>
        <taxon>Solanoideae</taxon>
        <taxon>Solaneae</taxon>
        <taxon>Solanum</taxon>
        <taxon>Solanum subgen. Lycopersicon</taxon>
    </lineage>
</organism>
<accession>A0A6N2AHY5</accession>
<evidence type="ECO:0000313" key="1">
    <source>
        <dbReference type="EMBL" id="TMW80731.1"/>
    </source>
</evidence>
<gene>
    <name evidence="1" type="ORF">EJD97_015967</name>
</gene>
<dbReference type="EMBL" id="RXGB01041902">
    <property type="protein sequence ID" value="TMW80731.1"/>
    <property type="molecule type" value="Genomic_DNA"/>
</dbReference>
<feature type="non-terminal residue" evidence="1">
    <location>
        <position position="95"/>
    </location>
</feature>
<protein>
    <submittedName>
        <fullName evidence="1">Uncharacterized protein</fullName>
    </submittedName>
</protein>
<proteinExistence type="predicted"/>
<reference evidence="1" key="1">
    <citation type="submission" date="2019-05" db="EMBL/GenBank/DDBJ databases">
        <title>The de novo reference genome and transcriptome assemblies of the wild tomato species Solanum chilense.</title>
        <authorList>
            <person name="Stam R."/>
            <person name="Nosenko T."/>
            <person name="Hoerger A.C."/>
            <person name="Stephan W."/>
            <person name="Seidel M.A."/>
            <person name="Kuhn J.M.M."/>
            <person name="Haberer G."/>
            <person name="Tellier A."/>
        </authorList>
    </citation>
    <scope>NUCLEOTIDE SEQUENCE</scope>
    <source>
        <tissue evidence="1">Mature leaves</tissue>
    </source>
</reference>
<sequence>MMFRHGSRSLSRAFTMRWRRPFSTDLPAEATKDSNFVEARRKAILTVEPPSTASVFMATRPTTSSSIPSELTVNFVLPYSSELSGKEVYIWIKTH</sequence>
<name>A0A6N2AHY5_SOLCI</name>
<dbReference type="AlphaFoldDB" id="A0A6N2AHY5"/>